<evidence type="ECO:0000256" key="11">
    <source>
        <dbReference type="PROSITE-ProRule" id="PRU00278"/>
    </source>
</evidence>
<keyword evidence="14" id="KW-1185">Reference proteome</keyword>
<dbReference type="InterPro" id="IPR046357">
    <property type="entry name" value="PPIase_dom_sf"/>
</dbReference>
<keyword evidence="2" id="KW-1003">Cell membrane</keyword>
<evidence type="ECO:0000313" key="14">
    <source>
        <dbReference type="Proteomes" id="UP001239462"/>
    </source>
</evidence>
<dbReference type="SUPFAM" id="SSF54534">
    <property type="entry name" value="FKBP-like"/>
    <property type="match status" value="1"/>
</dbReference>
<name>A0ABT7PN20_9BACT</name>
<comment type="caution">
    <text evidence="13">The sequence shown here is derived from an EMBL/GenBank/DDBJ whole genome shotgun (WGS) entry which is preliminary data.</text>
</comment>
<accession>A0ABT7PN20</accession>
<evidence type="ECO:0000313" key="13">
    <source>
        <dbReference type="EMBL" id="MDM4017875.1"/>
    </source>
</evidence>
<dbReference type="PANTHER" id="PTHR47529:SF1">
    <property type="entry name" value="PERIPLASMIC CHAPERONE PPID"/>
    <property type="match status" value="1"/>
</dbReference>
<evidence type="ECO:0000256" key="6">
    <source>
        <dbReference type="ARBA" id="ARBA00023136"/>
    </source>
</evidence>
<protein>
    <recommendedName>
        <fullName evidence="9">Periplasmic chaperone PpiD</fullName>
    </recommendedName>
    <alternativeName>
        <fullName evidence="10">Periplasmic folding chaperone</fullName>
    </alternativeName>
</protein>
<evidence type="ECO:0000256" key="2">
    <source>
        <dbReference type="ARBA" id="ARBA00022475"/>
    </source>
</evidence>
<dbReference type="InterPro" id="IPR027304">
    <property type="entry name" value="Trigger_fact/SurA_dom_sf"/>
</dbReference>
<gene>
    <name evidence="13" type="ORF">QTN89_20680</name>
</gene>
<dbReference type="EMBL" id="JASZZN010000017">
    <property type="protein sequence ID" value="MDM4017875.1"/>
    <property type="molecule type" value="Genomic_DNA"/>
</dbReference>
<dbReference type="Proteomes" id="UP001239462">
    <property type="component" value="Unassembled WGS sequence"/>
</dbReference>
<dbReference type="RefSeq" id="WP_230779676.1">
    <property type="nucleotide sequence ID" value="NZ_JAJMQV010000186.1"/>
</dbReference>
<reference evidence="13 14" key="1">
    <citation type="submission" date="2023-06" db="EMBL/GenBank/DDBJ databases">
        <title>Roseiconus lacunae JC819 isolated from Gulf of Mannar region, Tamil Nadu.</title>
        <authorList>
            <person name="Pk S."/>
            <person name="Ch S."/>
            <person name="Ch V.R."/>
        </authorList>
    </citation>
    <scope>NUCLEOTIDE SEQUENCE [LARGE SCALE GENOMIC DNA]</scope>
    <source>
        <strain evidence="13 14">JC819</strain>
    </source>
</reference>
<evidence type="ECO:0000256" key="4">
    <source>
        <dbReference type="ARBA" id="ARBA00022692"/>
    </source>
</evidence>
<dbReference type="Pfam" id="PF13145">
    <property type="entry name" value="Rotamase_2"/>
    <property type="match status" value="1"/>
</dbReference>
<keyword evidence="5" id="KW-1133">Transmembrane helix</keyword>
<evidence type="ECO:0000256" key="7">
    <source>
        <dbReference type="ARBA" id="ARBA00023186"/>
    </source>
</evidence>
<keyword evidence="3" id="KW-0997">Cell inner membrane</keyword>
<comment type="similarity">
    <text evidence="8">Belongs to the PpiD chaperone family.</text>
</comment>
<evidence type="ECO:0000259" key="12">
    <source>
        <dbReference type="PROSITE" id="PS50198"/>
    </source>
</evidence>
<feature type="domain" description="PpiC" evidence="12">
    <location>
        <begin position="235"/>
        <end position="347"/>
    </location>
</feature>
<evidence type="ECO:0000256" key="8">
    <source>
        <dbReference type="ARBA" id="ARBA00038408"/>
    </source>
</evidence>
<evidence type="ECO:0000256" key="1">
    <source>
        <dbReference type="ARBA" id="ARBA00004382"/>
    </source>
</evidence>
<evidence type="ECO:0000256" key="10">
    <source>
        <dbReference type="ARBA" id="ARBA00042775"/>
    </source>
</evidence>
<evidence type="ECO:0000256" key="3">
    <source>
        <dbReference type="ARBA" id="ARBA00022519"/>
    </source>
</evidence>
<proteinExistence type="inferred from homology"/>
<keyword evidence="4" id="KW-0812">Transmembrane</keyword>
<organism evidence="13 14">
    <name type="scientific">Roseiconus lacunae</name>
    <dbReference type="NCBI Taxonomy" id="2605694"/>
    <lineage>
        <taxon>Bacteria</taxon>
        <taxon>Pseudomonadati</taxon>
        <taxon>Planctomycetota</taxon>
        <taxon>Planctomycetia</taxon>
        <taxon>Pirellulales</taxon>
        <taxon>Pirellulaceae</taxon>
        <taxon>Roseiconus</taxon>
    </lineage>
</organism>
<keyword evidence="7" id="KW-0143">Chaperone</keyword>
<dbReference type="PANTHER" id="PTHR47529">
    <property type="entry name" value="PEPTIDYL-PROLYL CIS-TRANS ISOMERASE D"/>
    <property type="match status" value="1"/>
</dbReference>
<keyword evidence="11" id="KW-0697">Rotamase</keyword>
<dbReference type="InterPro" id="IPR052029">
    <property type="entry name" value="PpiD_chaperone"/>
</dbReference>
<keyword evidence="6" id="KW-0472">Membrane</keyword>
<evidence type="ECO:0000256" key="9">
    <source>
        <dbReference type="ARBA" id="ARBA00040743"/>
    </source>
</evidence>
<dbReference type="GO" id="GO:0016853">
    <property type="term" value="F:isomerase activity"/>
    <property type="evidence" value="ECO:0007669"/>
    <property type="project" value="UniProtKB-KW"/>
</dbReference>
<dbReference type="Gene3D" id="3.10.50.40">
    <property type="match status" value="1"/>
</dbReference>
<sequence length="415" mass="46751">MRRHRFQYFAPLTVLAVASPVAMALLVVLSAPVKAQLPDDAPPLPADPATVVAVVGQSAILWGDIHPKVETRIKEGIAKAGQQIPEAQLTMVRTQLSRAALRSAIQNKVMSECFLLEQVGTQSADKREEVSNMMSQRARQLFFESELKQLKEKYATESLNEIDAKLRESGTSLQSRQREFADQMLGHMFMKENIDQDPNVTIAEIKRYYEKHIDDYRHGAKAKWEQLSVLFKNHPTRQAALDKLTAMGRDVYYWEQLNLLPENDPSRKTMTDRLTAVGGINFNKSWEQTARAGSEESYSADGGQHDWTTQGSLASKELDQQIFSMPINKMSEIIEDSNGLHIIRVKDRTPAGVTSLADVQDDIRKAIKKEKIMAAQEKMVEQMQSRVPVWSIYPDDFPGAKPLRISAAPQTTTQR</sequence>
<dbReference type="Gene3D" id="1.10.4030.10">
    <property type="entry name" value="Porin chaperone SurA, peptide-binding domain"/>
    <property type="match status" value="1"/>
</dbReference>
<evidence type="ECO:0000256" key="5">
    <source>
        <dbReference type="ARBA" id="ARBA00022989"/>
    </source>
</evidence>
<dbReference type="InterPro" id="IPR000297">
    <property type="entry name" value="PPIase_PpiC"/>
</dbReference>
<dbReference type="SUPFAM" id="SSF109998">
    <property type="entry name" value="Triger factor/SurA peptide-binding domain-like"/>
    <property type="match status" value="1"/>
</dbReference>
<keyword evidence="11 13" id="KW-0413">Isomerase</keyword>
<comment type="subcellular location">
    <subcellularLocation>
        <location evidence="1">Cell inner membrane</location>
        <topology evidence="1">Single-pass type II membrane protein</topology>
        <orientation evidence="1">Periplasmic side</orientation>
    </subcellularLocation>
</comment>
<dbReference type="PROSITE" id="PS50198">
    <property type="entry name" value="PPIC_PPIASE_2"/>
    <property type="match status" value="1"/>
</dbReference>